<proteinExistence type="predicted"/>
<dbReference type="AlphaFoldDB" id="T1BXH1"/>
<protein>
    <submittedName>
        <fullName evidence="1">Transposase IS4 family protein</fullName>
    </submittedName>
</protein>
<reference evidence="1" key="1">
    <citation type="submission" date="2013-08" db="EMBL/GenBank/DDBJ databases">
        <authorList>
            <person name="Mendez C."/>
            <person name="Richter M."/>
            <person name="Ferrer M."/>
            <person name="Sanchez J."/>
        </authorList>
    </citation>
    <scope>NUCLEOTIDE SEQUENCE</scope>
</reference>
<sequence length="368" mass="41260">MLTPARARELLQQTVSQVREGTFPYQPRPLPRRDWTLYDRAATHEARDLLDLLGSVTETLAERVPAWAEIPGDHIGRDPIVTLDRVRGLLWQSYRGVANRPGASELGLLGRELGVGRNYSYSTVARAYHDPEVLLALRTLLWLTNEPVIGEERGFAIDGSGFATAVAHHYASSRGRQRGTEREAGAFPSAPHPWVRNVANIGLDYQLIAGWKSWTDPAKGELSAFEEVFRMTAALHPGAKIQLGDGLYAVRWVVGEVAEAGMEARFLPRRDVTLKCLGEPAWPKSLWGLVKEPQEWLRAYHERSRVEAFWGAIKARNPSKVRKRTVHARVVEATLRAVVYNLRRLCYWQWVAGLDPIPDGMGPLPVEA</sequence>
<gene>
    <name evidence="1" type="ORF">B1B_00957</name>
</gene>
<accession>T1BXH1</accession>
<name>T1BXH1_9ZZZZ</name>
<reference evidence="1" key="2">
    <citation type="journal article" date="2014" name="ISME J.">
        <title>Microbial stratification in low pH oxic and suboxic macroscopic growths along an acid mine drainage.</title>
        <authorList>
            <person name="Mendez-Garcia C."/>
            <person name="Mesa V."/>
            <person name="Sprenger R.R."/>
            <person name="Richter M."/>
            <person name="Diez M.S."/>
            <person name="Solano J."/>
            <person name="Bargiela R."/>
            <person name="Golyshina O.V."/>
            <person name="Manteca A."/>
            <person name="Ramos J.L."/>
            <person name="Gallego J.R."/>
            <person name="Llorente I."/>
            <person name="Martins Dos Santos V.A."/>
            <person name="Jensen O.N."/>
            <person name="Pelaez A.I."/>
            <person name="Sanchez J."/>
            <person name="Ferrer M."/>
        </authorList>
    </citation>
    <scope>NUCLEOTIDE SEQUENCE</scope>
</reference>
<dbReference type="EMBL" id="AUZY01000703">
    <property type="protein sequence ID" value="EQD77636.1"/>
    <property type="molecule type" value="Genomic_DNA"/>
</dbReference>
<organism evidence="1">
    <name type="scientific">mine drainage metagenome</name>
    <dbReference type="NCBI Taxonomy" id="410659"/>
    <lineage>
        <taxon>unclassified sequences</taxon>
        <taxon>metagenomes</taxon>
        <taxon>ecological metagenomes</taxon>
    </lineage>
</organism>
<comment type="caution">
    <text evidence="1">The sequence shown here is derived from an EMBL/GenBank/DDBJ whole genome shotgun (WGS) entry which is preliminary data.</text>
</comment>
<evidence type="ECO:0000313" key="1">
    <source>
        <dbReference type="EMBL" id="EQD77636.1"/>
    </source>
</evidence>